<dbReference type="Gene3D" id="2.60.40.10">
    <property type="entry name" value="Immunoglobulins"/>
    <property type="match status" value="1"/>
</dbReference>
<gene>
    <name evidence="4" type="ORF">E1286_02660</name>
</gene>
<keyword evidence="2" id="KW-1133">Transmembrane helix</keyword>
<dbReference type="InterPro" id="IPR013783">
    <property type="entry name" value="Ig-like_fold"/>
</dbReference>
<feature type="region of interest" description="Disordered" evidence="1">
    <location>
        <begin position="45"/>
        <end position="71"/>
    </location>
</feature>
<keyword evidence="2" id="KW-0472">Membrane</keyword>
<dbReference type="InterPro" id="IPR001434">
    <property type="entry name" value="OmcB-like_DUF11"/>
</dbReference>
<feature type="domain" description="DUF11" evidence="3">
    <location>
        <begin position="252"/>
        <end position="361"/>
    </location>
</feature>
<feature type="compositionally biased region" description="Polar residues" evidence="1">
    <location>
        <begin position="49"/>
        <end position="62"/>
    </location>
</feature>
<dbReference type="Pfam" id="PF01345">
    <property type="entry name" value="DUF11"/>
    <property type="match status" value="2"/>
</dbReference>
<proteinExistence type="predicted"/>
<dbReference type="InterPro" id="IPR047589">
    <property type="entry name" value="DUF11_rpt"/>
</dbReference>
<evidence type="ECO:0000256" key="1">
    <source>
        <dbReference type="SAM" id="MobiDB-lite"/>
    </source>
</evidence>
<dbReference type="InterPro" id="IPR051172">
    <property type="entry name" value="Chlamydia_OmcB"/>
</dbReference>
<dbReference type="NCBIfam" id="TIGR01451">
    <property type="entry name" value="B_ant_repeat"/>
    <property type="match status" value="1"/>
</dbReference>
<feature type="compositionally biased region" description="Basic and acidic residues" evidence="1">
    <location>
        <begin position="403"/>
        <end position="412"/>
    </location>
</feature>
<comment type="caution">
    <text evidence="4">The sequence shown here is derived from an EMBL/GenBank/DDBJ whole genome shotgun (WGS) entry which is preliminary data.</text>
</comment>
<evidence type="ECO:0000256" key="2">
    <source>
        <dbReference type="SAM" id="Phobius"/>
    </source>
</evidence>
<feature type="domain" description="DUF11" evidence="3">
    <location>
        <begin position="138"/>
        <end position="237"/>
    </location>
</feature>
<dbReference type="GO" id="GO:0005975">
    <property type="term" value="P:carbohydrate metabolic process"/>
    <property type="evidence" value="ECO:0007669"/>
    <property type="project" value="UniProtKB-ARBA"/>
</dbReference>
<dbReference type="EMBL" id="SMKQ01000004">
    <property type="protein sequence ID" value="TDD56236.1"/>
    <property type="molecule type" value="Genomic_DNA"/>
</dbReference>
<keyword evidence="2" id="KW-0812">Transmembrane</keyword>
<dbReference type="Proteomes" id="UP000295302">
    <property type="component" value="Unassembled WGS sequence"/>
</dbReference>
<feature type="region of interest" description="Disordered" evidence="1">
    <location>
        <begin position="367"/>
        <end position="450"/>
    </location>
</feature>
<feature type="region of interest" description="Disordered" evidence="1">
    <location>
        <begin position="1"/>
        <end position="23"/>
    </location>
</feature>
<feature type="compositionally biased region" description="Low complexity" evidence="1">
    <location>
        <begin position="383"/>
        <end position="399"/>
    </location>
</feature>
<dbReference type="OrthoDB" id="5024153at2"/>
<sequence length="490" mass="49443">MPTTLRRTPSADAACSSTAEQRHAGNLATSAVRCRIPATAGALAGRWTPPSSCAGSRPSPTNVRPGDGRAAKSAPWARLVVVVRAPRGPGRGGGSPRVEQARDVQAGVTNMGRPGIAAVVALAVLSGTGASAAAPSELRITASVSPEPMVAGAQAVYALTVTNAGGRDAGEVAVTATLDRNVVPGPLPADCGLAARTVTCAGPAVPAGRAVTYEIPFTTDPGLADGTVVTHQAQVAGGDAVPLSARVRSAADVGIVKTARLAAGGDRATYTVTVTNRGPSRAVDVTVRDSAGAERATVVDRPAECPGAGPDLDCPLGALVPEESRTFRYTVAADTAGPVGSCATVRAGGQDDNPANDRSCAETMIEPARSPSTLPSPAVTPTPDAQAPEPAEQPARAAGAGPGERDDRKVKNDQAPPAEEVAGRDREEPGVSRPRDVAKGDAVRPADHGRQALPLTGTSLWMLGLGVAVLLAIGLLVSCLSRRDEADRAR</sequence>
<keyword evidence="5" id="KW-1185">Reference proteome</keyword>
<organism evidence="4 5">
    <name type="scientific">Nonomuraea terrae</name>
    <dbReference type="NCBI Taxonomy" id="2530383"/>
    <lineage>
        <taxon>Bacteria</taxon>
        <taxon>Bacillati</taxon>
        <taxon>Actinomycetota</taxon>
        <taxon>Actinomycetes</taxon>
        <taxon>Streptosporangiales</taxon>
        <taxon>Streptosporangiaceae</taxon>
        <taxon>Nonomuraea</taxon>
    </lineage>
</organism>
<feature type="transmembrane region" description="Helical" evidence="2">
    <location>
        <begin position="460"/>
        <end position="480"/>
    </location>
</feature>
<accession>A0A4R4ZDW1</accession>
<evidence type="ECO:0000259" key="3">
    <source>
        <dbReference type="Pfam" id="PF01345"/>
    </source>
</evidence>
<name>A0A4R4ZDW1_9ACTN</name>
<protein>
    <submittedName>
        <fullName evidence="4">DUF11 domain-containing protein</fullName>
    </submittedName>
</protein>
<evidence type="ECO:0000313" key="5">
    <source>
        <dbReference type="Proteomes" id="UP000295302"/>
    </source>
</evidence>
<dbReference type="AlphaFoldDB" id="A0A4R4ZDW1"/>
<reference evidence="4 5" key="1">
    <citation type="submission" date="2019-03" db="EMBL/GenBank/DDBJ databases">
        <title>Draft genome sequences of novel Actinobacteria.</title>
        <authorList>
            <person name="Sahin N."/>
            <person name="Ay H."/>
            <person name="Saygin H."/>
        </authorList>
    </citation>
    <scope>NUCLEOTIDE SEQUENCE [LARGE SCALE GENOMIC DNA]</scope>
    <source>
        <strain evidence="4 5">CH32</strain>
    </source>
</reference>
<feature type="compositionally biased region" description="Basic and acidic residues" evidence="1">
    <location>
        <begin position="421"/>
        <end position="450"/>
    </location>
</feature>
<evidence type="ECO:0000313" key="4">
    <source>
        <dbReference type="EMBL" id="TDD56236.1"/>
    </source>
</evidence>
<dbReference type="PANTHER" id="PTHR34819">
    <property type="entry name" value="LARGE CYSTEINE-RICH PERIPLASMIC PROTEIN OMCB"/>
    <property type="match status" value="1"/>
</dbReference>